<feature type="compositionally biased region" description="Polar residues" evidence="1">
    <location>
        <begin position="111"/>
        <end position="121"/>
    </location>
</feature>
<evidence type="ECO:0000313" key="4">
    <source>
        <dbReference type="Proteomes" id="UP001552299"/>
    </source>
</evidence>
<feature type="compositionally biased region" description="Low complexity" evidence="1">
    <location>
        <begin position="207"/>
        <end position="225"/>
    </location>
</feature>
<keyword evidence="4" id="KW-1185">Reference proteome</keyword>
<proteinExistence type="predicted"/>
<dbReference type="AlphaFoldDB" id="A0ABD0TYQ4"/>
<feature type="transmembrane region" description="Helical" evidence="2">
    <location>
        <begin position="6"/>
        <end position="36"/>
    </location>
</feature>
<gene>
    <name evidence="3" type="ORF">M5K25_026922</name>
</gene>
<reference evidence="3 4" key="1">
    <citation type="journal article" date="2024" name="Plant Biotechnol. J.">
        <title>Dendrobium thyrsiflorum genome and its molecular insights into genes involved in important horticultural traits.</title>
        <authorList>
            <person name="Chen B."/>
            <person name="Wang J.Y."/>
            <person name="Zheng P.J."/>
            <person name="Li K.L."/>
            <person name="Liang Y.M."/>
            <person name="Chen X.F."/>
            <person name="Zhang C."/>
            <person name="Zhao X."/>
            <person name="He X."/>
            <person name="Zhang G.Q."/>
            <person name="Liu Z.J."/>
            <person name="Xu Q."/>
        </authorList>
    </citation>
    <scope>NUCLEOTIDE SEQUENCE [LARGE SCALE GENOMIC DNA]</scope>
    <source>
        <strain evidence="3">GZMU011</strain>
    </source>
</reference>
<feature type="compositionally biased region" description="Polar residues" evidence="1">
    <location>
        <begin position="158"/>
        <end position="170"/>
    </location>
</feature>
<feature type="compositionally biased region" description="Basic and acidic residues" evidence="1">
    <location>
        <begin position="135"/>
        <end position="144"/>
    </location>
</feature>
<keyword evidence="2" id="KW-0812">Transmembrane</keyword>
<keyword evidence="2" id="KW-1133">Transmembrane helix</keyword>
<evidence type="ECO:0000313" key="3">
    <source>
        <dbReference type="EMBL" id="KAL0904772.1"/>
    </source>
</evidence>
<feature type="region of interest" description="Disordered" evidence="1">
    <location>
        <begin position="111"/>
        <end position="182"/>
    </location>
</feature>
<dbReference type="EMBL" id="JANQDX010000019">
    <property type="protein sequence ID" value="KAL0904772.1"/>
    <property type="molecule type" value="Genomic_DNA"/>
</dbReference>
<evidence type="ECO:0000256" key="2">
    <source>
        <dbReference type="SAM" id="Phobius"/>
    </source>
</evidence>
<sequence>MNNEFYFYIFDVIIIIVVLVLVLVVVAVVVLVDVVVVVLVDDVLVAVIAAIVAVIVAVVVFSGGYYAGNPPKTTIQRFYNTFPSAFPAYMYDGISSAYYAGKSSDVFYTTEQEPNGQTQKTGHGEGQQKAAQRTDTGKRARERPTGSSPADGHREQSTGEANRQQPSGRTHGTEHGRDQQAAAQLACINSPPLERLHLLMNEQEPNGQTQKTGQGEGQQTAAQRTDTGNRARERPTGSSPADGHKEQSTEEANRQQPSLLASLVPTPGEPLVPCLSPSKLSESGYFSNDFDPRHPPSLGGIAIGGFPTSPSLRLVFKRVMALTCMGDPNVDHGFYYDVQGRVDVLHSPFFDVAFGNDTTADEYVERVLYQLTLAIEDQLPANRWCLVSRRPSSLNPATSPTTSTRGIPLLLVASLLSEVVSKSMIQLGSSDSDCGFSRSLMSSIMVEQNSARHSKLEGRKGRRVKAEPEVLALAECGNDGLSDESRFKLRWGDAVNDFGVVSDDRASNLLAGAVLLYRPPRRLYFRELRHLSVSFDFDCRAC</sequence>
<evidence type="ECO:0000256" key="1">
    <source>
        <dbReference type="SAM" id="MobiDB-lite"/>
    </source>
</evidence>
<keyword evidence="2" id="KW-0472">Membrane</keyword>
<dbReference type="Proteomes" id="UP001552299">
    <property type="component" value="Unassembled WGS sequence"/>
</dbReference>
<accession>A0ABD0TYQ4</accession>
<comment type="caution">
    <text evidence="3">The sequence shown here is derived from an EMBL/GenBank/DDBJ whole genome shotgun (WGS) entry which is preliminary data.</text>
</comment>
<protein>
    <submittedName>
        <fullName evidence="3">Uncharacterized protein</fullName>
    </submittedName>
</protein>
<feature type="region of interest" description="Disordered" evidence="1">
    <location>
        <begin position="205"/>
        <end position="256"/>
    </location>
</feature>
<name>A0ABD0TYQ4_DENTH</name>
<organism evidence="3 4">
    <name type="scientific">Dendrobium thyrsiflorum</name>
    <name type="common">Pinecone-like raceme dendrobium</name>
    <name type="synonym">Orchid</name>
    <dbReference type="NCBI Taxonomy" id="117978"/>
    <lineage>
        <taxon>Eukaryota</taxon>
        <taxon>Viridiplantae</taxon>
        <taxon>Streptophyta</taxon>
        <taxon>Embryophyta</taxon>
        <taxon>Tracheophyta</taxon>
        <taxon>Spermatophyta</taxon>
        <taxon>Magnoliopsida</taxon>
        <taxon>Liliopsida</taxon>
        <taxon>Asparagales</taxon>
        <taxon>Orchidaceae</taxon>
        <taxon>Epidendroideae</taxon>
        <taxon>Malaxideae</taxon>
        <taxon>Dendrobiinae</taxon>
        <taxon>Dendrobium</taxon>
    </lineage>
</organism>
<feature type="compositionally biased region" description="Basic and acidic residues" evidence="1">
    <location>
        <begin position="242"/>
        <end position="253"/>
    </location>
</feature>
<feature type="transmembrane region" description="Helical" evidence="2">
    <location>
        <begin position="43"/>
        <end position="67"/>
    </location>
</feature>